<proteinExistence type="predicted"/>
<dbReference type="EMBL" id="BKCJ010006161">
    <property type="protein sequence ID" value="GEU70675.1"/>
    <property type="molecule type" value="Genomic_DNA"/>
</dbReference>
<sequence>MDRPENIKKEYRKRQTHAENNVKSKESNNVKSNKWKVKDNVVEEIRKTANKFSVLDSPPEDNDQEQRILIERMIEKWEEDGLKERNVENEANEMKDVLEINIGTAKVMRDDKINGVEGRVLNEDSYGL</sequence>
<accession>A0A6L2MEN6</accession>
<organism evidence="2">
    <name type="scientific">Tanacetum cinerariifolium</name>
    <name type="common">Dalmatian daisy</name>
    <name type="synonym">Chrysanthemum cinerariifolium</name>
    <dbReference type="NCBI Taxonomy" id="118510"/>
    <lineage>
        <taxon>Eukaryota</taxon>
        <taxon>Viridiplantae</taxon>
        <taxon>Streptophyta</taxon>
        <taxon>Embryophyta</taxon>
        <taxon>Tracheophyta</taxon>
        <taxon>Spermatophyta</taxon>
        <taxon>Magnoliopsida</taxon>
        <taxon>eudicotyledons</taxon>
        <taxon>Gunneridae</taxon>
        <taxon>Pentapetalae</taxon>
        <taxon>asterids</taxon>
        <taxon>campanulids</taxon>
        <taxon>Asterales</taxon>
        <taxon>Asteraceae</taxon>
        <taxon>Asteroideae</taxon>
        <taxon>Anthemideae</taxon>
        <taxon>Anthemidinae</taxon>
        <taxon>Tanacetum</taxon>
    </lineage>
</organism>
<evidence type="ECO:0000313" key="2">
    <source>
        <dbReference type="EMBL" id="GEU70675.1"/>
    </source>
</evidence>
<reference evidence="2" key="1">
    <citation type="journal article" date="2019" name="Sci. Rep.">
        <title>Draft genome of Tanacetum cinerariifolium, the natural source of mosquito coil.</title>
        <authorList>
            <person name="Yamashiro T."/>
            <person name="Shiraishi A."/>
            <person name="Satake H."/>
            <person name="Nakayama K."/>
        </authorList>
    </citation>
    <scope>NUCLEOTIDE SEQUENCE</scope>
</reference>
<protein>
    <submittedName>
        <fullName evidence="2">Uncharacterized protein</fullName>
    </submittedName>
</protein>
<name>A0A6L2MEN6_TANCI</name>
<feature type="compositionally biased region" description="Basic and acidic residues" evidence="1">
    <location>
        <begin position="16"/>
        <end position="28"/>
    </location>
</feature>
<gene>
    <name evidence="2" type="ORF">Tci_042653</name>
</gene>
<evidence type="ECO:0000256" key="1">
    <source>
        <dbReference type="SAM" id="MobiDB-lite"/>
    </source>
</evidence>
<dbReference type="AlphaFoldDB" id="A0A6L2MEN6"/>
<comment type="caution">
    <text evidence="2">The sequence shown here is derived from an EMBL/GenBank/DDBJ whole genome shotgun (WGS) entry which is preliminary data.</text>
</comment>
<feature type="region of interest" description="Disordered" evidence="1">
    <location>
        <begin position="1"/>
        <end position="33"/>
    </location>
</feature>